<evidence type="ECO:0000259" key="4">
    <source>
        <dbReference type="PROSITE" id="PS50995"/>
    </source>
</evidence>
<sequence>MEINDLIQSHQETRDQQQRAIFASLFIMENRLQTIFDKTDPKVTLKQFMLLVMLKFSSEEENTLTNMGNLLGCSRQNIKKLAVSLEKYDLIKIHSDSGDKRKLKLYLTVDGLKYFEEIFSLHTQSLNKLFHNYSDSELQLFFKTLMKLYGGIEKLENEYAEKG</sequence>
<keyword evidence="1" id="KW-0805">Transcription regulation</keyword>
<dbReference type="InterPro" id="IPR000835">
    <property type="entry name" value="HTH_MarR-typ"/>
</dbReference>
<dbReference type="Proteomes" id="UP000774130">
    <property type="component" value="Unassembled WGS sequence"/>
</dbReference>
<evidence type="ECO:0000256" key="2">
    <source>
        <dbReference type="ARBA" id="ARBA00023125"/>
    </source>
</evidence>
<organism evidence="5 6">
    <name type="scientific">Enterococcus alishanensis</name>
    <dbReference type="NCBI Taxonomy" id="1303817"/>
    <lineage>
        <taxon>Bacteria</taxon>
        <taxon>Bacillati</taxon>
        <taxon>Bacillota</taxon>
        <taxon>Bacilli</taxon>
        <taxon>Lactobacillales</taxon>
        <taxon>Enterococcaceae</taxon>
        <taxon>Enterococcus</taxon>
    </lineage>
</organism>
<dbReference type="PROSITE" id="PS01117">
    <property type="entry name" value="HTH_MARR_1"/>
    <property type="match status" value="1"/>
</dbReference>
<feature type="domain" description="HTH marR-type" evidence="4">
    <location>
        <begin position="18"/>
        <end position="150"/>
    </location>
</feature>
<proteinExistence type="predicted"/>
<dbReference type="PANTHER" id="PTHR33164">
    <property type="entry name" value="TRANSCRIPTIONAL REGULATOR, MARR FAMILY"/>
    <property type="match status" value="1"/>
</dbReference>
<dbReference type="PANTHER" id="PTHR33164:SF43">
    <property type="entry name" value="HTH-TYPE TRANSCRIPTIONAL REPRESSOR YETL"/>
    <property type="match status" value="1"/>
</dbReference>
<dbReference type="PROSITE" id="PS50995">
    <property type="entry name" value="HTH_MARR_2"/>
    <property type="match status" value="1"/>
</dbReference>
<keyword evidence="2" id="KW-0238">DNA-binding</keyword>
<comment type="caution">
    <text evidence="5">The sequence shown here is derived from an EMBL/GenBank/DDBJ whole genome shotgun (WGS) entry which is preliminary data.</text>
</comment>
<dbReference type="InterPro" id="IPR023187">
    <property type="entry name" value="Tscrpt_reg_MarR-type_CS"/>
</dbReference>
<dbReference type="SMART" id="SM00347">
    <property type="entry name" value="HTH_MARR"/>
    <property type="match status" value="1"/>
</dbReference>
<dbReference type="InterPro" id="IPR039422">
    <property type="entry name" value="MarR/SlyA-like"/>
</dbReference>
<reference evidence="5 6" key="1">
    <citation type="submission" date="2021-06" db="EMBL/GenBank/DDBJ databases">
        <title>Enterococcus alishanensis sp. nov., a novel lactic acid bacterium isolated from fresh coffee beans.</title>
        <authorList>
            <person name="Chen Y.-S."/>
        </authorList>
    </citation>
    <scope>NUCLEOTIDE SEQUENCE [LARGE SCALE GENOMIC DNA]</scope>
    <source>
        <strain evidence="5 6">ALS3</strain>
    </source>
</reference>
<gene>
    <name evidence="5" type="ORF">KUA55_15645</name>
</gene>
<dbReference type="RefSeq" id="WP_218327328.1">
    <property type="nucleotide sequence ID" value="NZ_JAHUZB010000007.1"/>
</dbReference>
<name>A0ABS6TGN6_9ENTE</name>
<protein>
    <submittedName>
        <fullName evidence="5">SgrR family transcriptional regulator</fullName>
    </submittedName>
</protein>
<evidence type="ECO:0000256" key="3">
    <source>
        <dbReference type="ARBA" id="ARBA00023163"/>
    </source>
</evidence>
<evidence type="ECO:0000313" key="6">
    <source>
        <dbReference type="Proteomes" id="UP000774130"/>
    </source>
</evidence>
<accession>A0ABS6TGN6</accession>
<evidence type="ECO:0000256" key="1">
    <source>
        <dbReference type="ARBA" id="ARBA00023015"/>
    </source>
</evidence>
<dbReference type="EMBL" id="JAHUZB010000007">
    <property type="protein sequence ID" value="MBV7392116.1"/>
    <property type="molecule type" value="Genomic_DNA"/>
</dbReference>
<evidence type="ECO:0000313" key="5">
    <source>
        <dbReference type="EMBL" id="MBV7392116.1"/>
    </source>
</evidence>
<keyword evidence="3" id="KW-0804">Transcription</keyword>
<keyword evidence="6" id="KW-1185">Reference proteome</keyword>